<gene>
    <name evidence="2" type="ORF">B0H16DRAFT_1475767</name>
</gene>
<evidence type="ECO:0000313" key="3">
    <source>
        <dbReference type="Proteomes" id="UP001215598"/>
    </source>
</evidence>
<reference evidence="2" key="1">
    <citation type="submission" date="2023-03" db="EMBL/GenBank/DDBJ databases">
        <title>Massive genome expansion in bonnet fungi (Mycena s.s.) driven by repeated elements and novel gene families across ecological guilds.</title>
        <authorList>
            <consortium name="Lawrence Berkeley National Laboratory"/>
            <person name="Harder C.B."/>
            <person name="Miyauchi S."/>
            <person name="Viragh M."/>
            <person name="Kuo A."/>
            <person name="Thoen E."/>
            <person name="Andreopoulos B."/>
            <person name="Lu D."/>
            <person name="Skrede I."/>
            <person name="Drula E."/>
            <person name="Henrissat B."/>
            <person name="Morin E."/>
            <person name="Kohler A."/>
            <person name="Barry K."/>
            <person name="LaButti K."/>
            <person name="Morin E."/>
            <person name="Salamov A."/>
            <person name="Lipzen A."/>
            <person name="Mereny Z."/>
            <person name="Hegedus B."/>
            <person name="Baldrian P."/>
            <person name="Stursova M."/>
            <person name="Weitz H."/>
            <person name="Taylor A."/>
            <person name="Grigoriev I.V."/>
            <person name="Nagy L.G."/>
            <person name="Martin F."/>
            <person name="Kauserud H."/>
        </authorList>
    </citation>
    <scope>NUCLEOTIDE SEQUENCE</scope>
    <source>
        <strain evidence="2">CBHHK182m</strain>
    </source>
</reference>
<evidence type="ECO:0000256" key="1">
    <source>
        <dbReference type="SAM" id="MobiDB-lite"/>
    </source>
</evidence>
<proteinExistence type="predicted"/>
<keyword evidence="3" id="KW-1185">Reference proteome</keyword>
<protein>
    <submittedName>
        <fullName evidence="2">Uncharacterized protein</fullName>
    </submittedName>
</protein>
<dbReference type="EMBL" id="JARKIB010000269">
    <property type="protein sequence ID" value="KAJ7718076.1"/>
    <property type="molecule type" value="Genomic_DNA"/>
</dbReference>
<accession>A0AAD7MHT9</accession>
<sequence>MVTVSGVAGDSVRFSTHPPGVDDGIILGSRRNWKTQLRGLPPVRRFFGLGLRSRLKNTTAYDIQGKPTPLPWAEGHPGAHILDAHETIGFEVQGGRGRRAIYVDFNGGIQFSLHVFQKPPGLHNLTSNLDCWQLVVQIDARAPRSAGGEMTRVARVVYMEEIPVYLLISQIVGKLEHLVRLGRAVCGVAHTIHLGFETRLSSKIWSVSASVRIDFSRSCWKTREARSTRSGGMRVRTKKSQALFVGLFDTKFPRASRIGLRGKKGGGKVAVELHTTRVSQVTQSLTRTTWEWRTPAADVRSQNGARVRRGAGRFDPETWQASSAGQHDSVLAPNWHGEKATERQRRGVARTQSNPRSASRYWVETGTWQGRILPGRRKAETAGGQKNGKTAGEDAEEAIGSLRKGCKGTSSA</sequence>
<dbReference type="Proteomes" id="UP001215598">
    <property type="component" value="Unassembled WGS sequence"/>
</dbReference>
<evidence type="ECO:0000313" key="2">
    <source>
        <dbReference type="EMBL" id="KAJ7718076.1"/>
    </source>
</evidence>
<comment type="caution">
    <text evidence="2">The sequence shown here is derived from an EMBL/GenBank/DDBJ whole genome shotgun (WGS) entry which is preliminary data.</text>
</comment>
<name>A0AAD7MHT9_9AGAR</name>
<dbReference type="AlphaFoldDB" id="A0AAD7MHT9"/>
<feature type="compositionally biased region" description="Basic and acidic residues" evidence="1">
    <location>
        <begin position="336"/>
        <end position="345"/>
    </location>
</feature>
<organism evidence="2 3">
    <name type="scientific">Mycena metata</name>
    <dbReference type="NCBI Taxonomy" id="1033252"/>
    <lineage>
        <taxon>Eukaryota</taxon>
        <taxon>Fungi</taxon>
        <taxon>Dikarya</taxon>
        <taxon>Basidiomycota</taxon>
        <taxon>Agaricomycotina</taxon>
        <taxon>Agaricomycetes</taxon>
        <taxon>Agaricomycetidae</taxon>
        <taxon>Agaricales</taxon>
        <taxon>Marasmiineae</taxon>
        <taxon>Mycenaceae</taxon>
        <taxon>Mycena</taxon>
    </lineage>
</organism>
<feature type="region of interest" description="Disordered" evidence="1">
    <location>
        <begin position="317"/>
        <end position="412"/>
    </location>
</feature>